<evidence type="ECO:0000313" key="1">
    <source>
        <dbReference type="EMBL" id="KAA6324290.1"/>
    </source>
</evidence>
<reference evidence="1" key="1">
    <citation type="submission" date="2019-03" db="EMBL/GenBank/DDBJ databases">
        <title>Single cell metagenomics reveals metabolic interactions within the superorganism composed of flagellate Streblomastix strix and complex community of Bacteroidetes bacteria on its surface.</title>
        <authorList>
            <person name="Treitli S.C."/>
            <person name="Kolisko M."/>
            <person name="Husnik F."/>
            <person name="Keeling P."/>
            <person name="Hampl V."/>
        </authorList>
    </citation>
    <scope>NUCLEOTIDE SEQUENCE</scope>
    <source>
        <strain evidence="1">STM</strain>
    </source>
</reference>
<evidence type="ECO:0008006" key="2">
    <source>
        <dbReference type="Google" id="ProtNLM"/>
    </source>
</evidence>
<dbReference type="AlphaFoldDB" id="A0A5J4QTR2"/>
<sequence length="308" mass="35419">MKKFCIKLGLYALVALIVSNLIAVGCFMCLRNSDMFKPSFLIRNIPVDSEFDYVVLGTSTAFTGIDTQLVDSLLQINGINIALDGMSYEGQAMMLSHFIAHGFKTNYCILGIDRSVSYKQDVFSMNEFYFLPFINEDYVYDSFYNREHDWLKIRAYSRYCPILGLAYYNQQLYFSSLLAAIKPHYRHRFNQKGNTAYPDTHLSSEQHEKTSDTITHVNNAVSAIEQICKDNNIKLIWYLPPRSGNTIVDSVFNQNRIIINSRELFEGKEDLFMYDFVHVNSKGRAKATMSLCDSLINRGLLMSKFTEN</sequence>
<organism evidence="1">
    <name type="scientific">termite gut metagenome</name>
    <dbReference type="NCBI Taxonomy" id="433724"/>
    <lineage>
        <taxon>unclassified sequences</taxon>
        <taxon>metagenomes</taxon>
        <taxon>organismal metagenomes</taxon>
    </lineage>
</organism>
<proteinExistence type="predicted"/>
<dbReference type="EMBL" id="SNRY01002606">
    <property type="protein sequence ID" value="KAA6324290.1"/>
    <property type="molecule type" value="Genomic_DNA"/>
</dbReference>
<protein>
    <recommendedName>
        <fullName evidence="2">SGNH/GDSL hydrolase family protein</fullName>
    </recommendedName>
</protein>
<comment type="caution">
    <text evidence="1">The sequence shown here is derived from an EMBL/GenBank/DDBJ whole genome shotgun (WGS) entry which is preliminary data.</text>
</comment>
<accession>A0A5J4QTR2</accession>
<gene>
    <name evidence="1" type="ORF">EZS27_026364</name>
</gene>
<name>A0A5J4QTR2_9ZZZZ</name>
<dbReference type="PROSITE" id="PS51257">
    <property type="entry name" value="PROKAR_LIPOPROTEIN"/>
    <property type="match status" value="1"/>
</dbReference>